<evidence type="ECO:0000313" key="2">
    <source>
        <dbReference type="EMBL" id="ETS80622.1"/>
    </source>
</evidence>
<dbReference type="OrthoDB" id="414418at2759"/>
<dbReference type="OMA" id="ICAHAAP"/>
<dbReference type="Pfam" id="PF00300">
    <property type="entry name" value="His_Phos_1"/>
    <property type="match status" value="1"/>
</dbReference>
<dbReference type="GeneID" id="19273164"/>
<reference evidence="3" key="1">
    <citation type="journal article" date="2015" name="BMC Genomics">
        <title>Genomic and transcriptomic analysis of the endophytic fungus Pestalotiopsis fici reveals its lifestyle and high potential for synthesis of natural products.</title>
        <authorList>
            <person name="Wang X."/>
            <person name="Zhang X."/>
            <person name="Liu L."/>
            <person name="Xiang M."/>
            <person name="Wang W."/>
            <person name="Sun X."/>
            <person name="Che Y."/>
            <person name="Guo L."/>
            <person name="Liu G."/>
            <person name="Guo L."/>
            <person name="Wang C."/>
            <person name="Yin W.B."/>
            <person name="Stadler M."/>
            <person name="Zhang X."/>
            <person name="Liu X."/>
        </authorList>
    </citation>
    <scope>NUCLEOTIDE SEQUENCE [LARGE SCALE GENOMIC DNA]</scope>
    <source>
        <strain evidence="3">W106-1 / CGMCC3.15140</strain>
    </source>
</reference>
<sequence>MYCQFRSSFTVDPTTGVYTAGILSPTGIPTDPPLTSYGKEQANELADYLLNIDPPVDRIVSSPYYRCLQTIEPFVVKRNETRAVSTKDAQGAIGSADDLAKIEVESGIGEWFGHAPWEHPAPAPLGQLRKLFPDIDDSYRSLVTPPRNGETLAQLHDRVATAVDRIVTQCDREGKKAVVLCTHAAVVIALGRVLTGNMPDNVEVEDFAAYTCGLSKYRRRTGVTRSESLDQSALTEIPEWRGGIGISGGWTCEADSDCSFLNGGPERGWRFAGDESFSAVEGHSLAGSGAGLGVDVEGPGSRASRKQQQQQSAILDASKL</sequence>
<evidence type="ECO:0000256" key="1">
    <source>
        <dbReference type="SAM" id="MobiDB-lite"/>
    </source>
</evidence>
<dbReference type="InParanoid" id="W3X5C9"/>
<dbReference type="InterPro" id="IPR029033">
    <property type="entry name" value="His_PPase_superfam"/>
</dbReference>
<dbReference type="KEGG" id="pfy:PFICI_08151"/>
<name>W3X5C9_PESFW</name>
<dbReference type="InterPro" id="IPR013078">
    <property type="entry name" value="His_Pase_superF_clade-1"/>
</dbReference>
<keyword evidence="3" id="KW-1185">Reference proteome</keyword>
<dbReference type="AlphaFoldDB" id="W3X5C9"/>
<proteinExistence type="predicted"/>
<dbReference type="Proteomes" id="UP000030651">
    <property type="component" value="Unassembled WGS sequence"/>
</dbReference>
<dbReference type="Gene3D" id="3.40.50.1240">
    <property type="entry name" value="Phosphoglycerate mutase-like"/>
    <property type="match status" value="1"/>
</dbReference>
<dbReference type="FunCoup" id="W3X5C9">
    <property type="interactions" value="132"/>
</dbReference>
<feature type="region of interest" description="Disordered" evidence="1">
    <location>
        <begin position="288"/>
        <end position="320"/>
    </location>
</feature>
<dbReference type="EMBL" id="KI912113">
    <property type="protein sequence ID" value="ETS80622.1"/>
    <property type="molecule type" value="Genomic_DNA"/>
</dbReference>
<dbReference type="SUPFAM" id="SSF53254">
    <property type="entry name" value="Phosphoglycerate mutase-like"/>
    <property type="match status" value="1"/>
</dbReference>
<dbReference type="PANTHER" id="PTHR16469">
    <property type="entry name" value="UBIQUITIN-ASSOCIATED AND SH3 DOMAIN-CONTAINING BA-RELATED"/>
    <property type="match status" value="1"/>
</dbReference>
<dbReference type="STRING" id="1229662.W3X5C9"/>
<evidence type="ECO:0000313" key="3">
    <source>
        <dbReference type="Proteomes" id="UP000030651"/>
    </source>
</evidence>
<dbReference type="RefSeq" id="XP_007834923.1">
    <property type="nucleotide sequence ID" value="XM_007836732.1"/>
</dbReference>
<gene>
    <name evidence="2" type="ORF">PFICI_08151</name>
</gene>
<protein>
    <recommendedName>
        <fullName evidence="4">Transcription factor tau 55 kDa subunit</fullName>
    </recommendedName>
</protein>
<accession>W3X5C9</accession>
<dbReference type="InterPro" id="IPR051710">
    <property type="entry name" value="Phosphatase_SH3-domain"/>
</dbReference>
<dbReference type="CDD" id="cd07067">
    <property type="entry name" value="HP_PGM_like"/>
    <property type="match status" value="1"/>
</dbReference>
<dbReference type="eggNOG" id="ENOG502RYP8">
    <property type="taxonomic scope" value="Eukaryota"/>
</dbReference>
<dbReference type="HOGENOM" id="CLU_042838_1_1_1"/>
<evidence type="ECO:0008006" key="4">
    <source>
        <dbReference type="Google" id="ProtNLM"/>
    </source>
</evidence>
<organism evidence="2 3">
    <name type="scientific">Pestalotiopsis fici (strain W106-1 / CGMCC3.15140)</name>
    <dbReference type="NCBI Taxonomy" id="1229662"/>
    <lineage>
        <taxon>Eukaryota</taxon>
        <taxon>Fungi</taxon>
        <taxon>Dikarya</taxon>
        <taxon>Ascomycota</taxon>
        <taxon>Pezizomycotina</taxon>
        <taxon>Sordariomycetes</taxon>
        <taxon>Xylariomycetidae</taxon>
        <taxon>Amphisphaeriales</taxon>
        <taxon>Sporocadaceae</taxon>
        <taxon>Pestalotiopsis</taxon>
    </lineage>
</organism>
<dbReference type="PANTHER" id="PTHR16469:SF51">
    <property type="entry name" value="TRANSCRIPTION FACTOR TAU 55 KDA SUBUNIT"/>
    <property type="match status" value="1"/>
</dbReference>